<dbReference type="SUPFAM" id="SSF52540">
    <property type="entry name" value="P-loop containing nucleoside triphosphate hydrolases"/>
    <property type="match status" value="1"/>
</dbReference>
<dbReference type="Pfam" id="PF13671">
    <property type="entry name" value="AAA_33"/>
    <property type="match status" value="1"/>
</dbReference>
<dbReference type="EMBL" id="JAINUG010000019">
    <property type="protein sequence ID" value="KAJ8412474.1"/>
    <property type="molecule type" value="Genomic_DNA"/>
</dbReference>
<organism evidence="1 2">
    <name type="scientific">Aldrovandia affinis</name>
    <dbReference type="NCBI Taxonomy" id="143900"/>
    <lineage>
        <taxon>Eukaryota</taxon>
        <taxon>Metazoa</taxon>
        <taxon>Chordata</taxon>
        <taxon>Craniata</taxon>
        <taxon>Vertebrata</taxon>
        <taxon>Euteleostomi</taxon>
        <taxon>Actinopterygii</taxon>
        <taxon>Neopterygii</taxon>
        <taxon>Teleostei</taxon>
        <taxon>Notacanthiformes</taxon>
        <taxon>Halosauridae</taxon>
        <taxon>Aldrovandia</taxon>
    </lineage>
</organism>
<dbReference type="PANTHER" id="PTHR13308:SF5">
    <property type="entry name" value="NEDD4-BINDING PROTEIN 2-LIKE 1"/>
    <property type="match status" value="1"/>
</dbReference>
<evidence type="ECO:0000313" key="1">
    <source>
        <dbReference type="EMBL" id="KAJ8412474.1"/>
    </source>
</evidence>
<accession>A0AAD7T152</accession>
<sequence>MARRGGRRNRPHLFILRGLPGSGKTQLASEIMDQYDLGNGEILSTDEYYINANGRYVYRHRLRNIAHQWNRDRAQEAMANGAHPIIIDNTNMRRCEMKPYVKMGLDYGYYIRFRTTPNTWAWSVEELYEWIHGVVPKWVMYRMKKNYEPVRNIYDVLNDSTHFYE</sequence>
<protein>
    <recommendedName>
        <fullName evidence="3">NEDD4-binding protein 2-like 1</fullName>
    </recommendedName>
</protein>
<dbReference type="Gene3D" id="3.40.50.300">
    <property type="entry name" value="P-loop containing nucleotide triphosphate hydrolases"/>
    <property type="match status" value="1"/>
</dbReference>
<gene>
    <name evidence="1" type="ORF">AAFF_G00128100</name>
</gene>
<evidence type="ECO:0008006" key="3">
    <source>
        <dbReference type="Google" id="ProtNLM"/>
    </source>
</evidence>
<name>A0AAD7T152_9TELE</name>
<dbReference type="InterPro" id="IPR027417">
    <property type="entry name" value="P-loop_NTPase"/>
</dbReference>
<dbReference type="AlphaFoldDB" id="A0AAD7T152"/>
<proteinExistence type="predicted"/>
<dbReference type="InterPro" id="IPR026302">
    <property type="entry name" value="NEDD4-bd_p2"/>
</dbReference>
<reference evidence="1" key="1">
    <citation type="journal article" date="2023" name="Science">
        <title>Genome structures resolve the early diversification of teleost fishes.</title>
        <authorList>
            <person name="Parey E."/>
            <person name="Louis A."/>
            <person name="Montfort J."/>
            <person name="Bouchez O."/>
            <person name="Roques C."/>
            <person name="Iampietro C."/>
            <person name="Lluch J."/>
            <person name="Castinel A."/>
            <person name="Donnadieu C."/>
            <person name="Desvignes T."/>
            <person name="Floi Bucao C."/>
            <person name="Jouanno E."/>
            <person name="Wen M."/>
            <person name="Mejri S."/>
            <person name="Dirks R."/>
            <person name="Jansen H."/>
            <person name="Henkel C."/>
            <person name="Chen W.J."/>
            <person name="Zahm M."/>
            <person name="Cabau C."/>
            <person name="Klopp C."/>
            <person name="Thompson A.W."/>
            <person name="Robinson-Rechavi M."/>
            <person name="Braasch I."/>
            <person name="Lecointre G."/>
            <person name="Bobe J."/>
            <person name="Postlethwait J.H."/>
            <person name="Berthelot C."/>
            <person name="Roest Crollius H."/>
            <person name="Guiguen Y."/>
        </authorList>
    </citation>
    <scope>NUCLEOTIDE SEQUENCE</scope>
    <source>
        <strain evidence="1">NC1722</strain>
    </source>
</reference>
<comment type="caution">
    <text evidence="1">The sequence shown here is derived from an EMBL/GenBank/DDBJ whole genome shotgun (WGS) entry which is preliminary data.</text>
</comment>
<dbReference type="PANTHER" id="PTHR13308">
    <property type="entry name" value="NEDD4-BINDING PROTEIN 2-LIKE 1"/>
    <property type="match status" value="1"/>
</dbReference>
<dbReference type="Proteomes" id="UP001221898">
    <property type="component" value="Unassembled WGS sequence"/>
</dbReference>
<evidence type="ECO:0000313" key="2">
    <source>
        <dbReference type="Proteomes" id="UP001221898"/>
    </source>
</evidence>
<keyword evidence="2" id="KW-1185">Reference proteome</keyword>